<gene>
    <name evidence="2" type="ORF">KK083_10795</name>
</gene>
<evidence type="ECO:0000259" key="1">
    <source>
        <dbReference type="PROSITE" id="PS50042"/>
    </source>
</evidence>
<dbReference type="InterPro" id="IPR018490">
    <property type="entry name" value="cNMP-bd_dom_sf"/>
</dbReference>
<dbReference type="Proteomes" id="UP001319200">
    <property type="component" value="Unassembled WGS sequence"/>
</dbReference>
<dbReference type="SUPFAM" id="SSF51206">
    <property type="entry name" value="cAMP-binding domain-like"/>
    <property type="match status" value="1"/>
</dbReference>
<comment type="caution">
    <text evidence="2">The sequence shown here is derived from an EMBL/GenBank/DDBJ whole genome shotgun (WGS) entry which is preliminary data.</text>
</comment>
<dbReference type="PROSITE" id="PS50042">
    <property type="entry name" value="CNMP_BINDING_3"/>
    <property type="match status" value="1"/>
</dbReference>
<dbReference type="RefSeq" id="WP_254163235.1">
    <property type="nucleotide sequence ID" value="NZ_JAHESF010000008.1"/>
</dbReference>
<dbReference type="InterPro" id="IPR014710">
    <property type="entry name" value="RmlC-like_jellyroll"/>
</dbReference>
<protein>
    <submittedName>
        <fullName evidence="2">Crp/Fnr family transcriptional regulator</fullName>
    </submittedName>
</protein>
<name>A0AAP2DJG1_9BACT</name>
<accession>A0AAP2DJG1</accession>
<evidence type="ECO:0000313" key="3">
    <source>
        <dbReference type="Proteomes" id="UP001319200"/>
    </source>
</evidence>
<sequence>MSADEYTPLRQFIAGVVDATNEEWKAHRDCLTRRFLRKGEFLVSEGQVVNNVSFINKGSFRVFKTMNGQDLTKHFFFANEYATEYISFLTRKPSDICVKALEESELIELHYDKVQALYEQYPVWQKYGRLMAEHLFIVLAERTHRLLYHSPEENYLHLIESRPDIIERIPQQYIASYLGIQPESLSRIRKRLMEVRRV</sequence>
<organism evidence="2 3">
    <name type="scientific">Chryseosolibacter histidini</name>
    <dbReference type="NCBI Taxonomy" id="2782349"/>
    <lineage>
        <taxon>Bacteria</taxon>
        <taxon>Pseudomonadati</taxon>
        <taxon>Bacteroidota</taxon>
        <taxon>Cytophagia</taxon>
        <taxon>Cytophagales</taxon>
        <taxon>Chryseotaleaceae</taxon>
        <taxon>Chryseosolibacter</taxon>
    </lineage>
</organism>
<dbReference type="CDD" id="cd00038">
    <property type="entry name" value="CAP_ED"/>
    <property type="match status" value="1"/>
</dbReference>
<keyword evidence="3" id="KW-1185">Reference proteome</keyword>
<dbReference type="InterPro" id="IPR000595">
    <property type="entry name" value="cNMP-bd_dom"/>
</dbReference>
<dbReference type="Gene3D" id="2.60.120.10">
    <property type="entry name" value="Jelly Rolls"/>
    <property type="match status" value="1"/>
</dbReference>
<dbReference type="Pfam" id="PF00027">
    <property type="entry name" value="cNMP_binding"/>
    <property type="match status" value="1"/>
</dbReference>
<dbReference type="EMBL" id="JAHESF010000008">
    <property type="protein sequence ID" value="MBT1697365.1"/>
    <property type="molecule type" value="Genomic_DNA"/>
</dbReference>
<evidence type="ECO:0000313" key="2">
    <source>
        <dbReference type="EMBL" id="MBT1697365.1"/>
    </source>
</evidence>
<reference evidence="2 3" key="1">
    <citation type="submission" date="2021-05" db="EMBL/GenBank/DDBJ databases">
        <title>A Polyphasic approach of four new species of the genus Ohtaekwangia: Ohtaekwangia histidinii sp. nov., Ohtaekwangia cretensis sp. nov., Ohtaekwangia indiensis sp. nov., Ohtaekwangia reichenbachii sp. nov. from diverse environment.</title>
        <authorList>
            <person name="Octaviana S."/>
        </authorList>
    </citation>
    <scope>NUCLEOTIDE SEQUENCE [LARGE SCALE GENOMIC DNA]</scope>
    <source>
        <strain evidence="2 3">PWU4</strain>
    </source>
</reference>
<feature type="domain" description="Cyclic nucleotide-binding" evidence="1">
    <location>
        <begin position="29"/>
        <end position="117"/>
    </location>
</feature>
<proteinExistence type="predicted"/>
<dbReference type="AlphaFoldDB" id="A0AAP2DJG1"/>